<dbReference type="PANTHER" id="PTHR21700">
    <property type="entry name" value="TRANSTHYRETIN-LIKE FAMILY PROTEIN-RELATED"/>
    <property type="match status" value="1"/>
</dbReference>
<dbReference type="GO" id="GO:0005576">
    <property type="term" value="C:extracellular region"/>
    <property type="evidence" value="ECO:0007669"/>
    <property type="project" value="UniProtKB-SubCell"/>
</dbReference>
<evidence type="ECO:0000256" key="3">
    <source>
        <dbReference type="ARBA" id="ARBA00022525"/>
    </source>
</evidence>
<comment type="subcellular location">
    <subcellularLocation>
        <location evidence="1">Secreted</location>
    </subcellularLocation>
</comment>
<evidence type="ECO:0000313" key="8">
    <source>
        <dbReference type="WormBase" id="SRAE_0000025600"/>
    </source>
</evidence>
<dbReference type="AlphaFoldDB" id="A0A090KUN1"/>
<dbReference type="Gene3D" id="2.60.40.3330">
    <property type="match status" value="1"/>
</dbReference>
<evidence type="ECO:0000256" key="1">
    <source>
        <dbReference type="ARBA" id="ARBA00004613"/>
    </source>
</evidence>
<dbReference type="InterPro" id="IPR038479">
    <property type="entry name" value="Transthyretin-like_sf"/>
</dbReference>
<evidence type="ECO:0000313" key="5">
    <source>
        <dbReference type="EMBL" id="CEF61126.1"/>
    </source>
</evidence>
<reference evidence="7" key="3">
    <citation type="submission" date="2020-12" db="UniProtKB">
        <authorList>
            <consortium name="WormBaseParasite"/>
        </authorList>
    </citation>
    <scope>IDENTIFICATION</scope>
</reference>
<evidence type="ECO:0000256" key="4">
    <source>
        <dbReference type="ARBA" id="ARBA00022729"/>
    </source>
</evidence>
<dbReference type="GeneID" id="36373494"/>
<accession>A0A090KUN1</accession>
<sequence>MIISKIFYTIYIFIFLTDFIFKTECLFFKHTVGVSGILRCKFLKSGNFNVLLSNNKNINDNKVLAKTQAKLNNSFFLIASSVSLTKAAFFVKIYHNCFYSKRYCLGVIIKTIPSKYIYNKIGVNNFFSLRNLKLEEERSEFIYCGIKKNRLTV</sequence>
<comment type="similarity">
    <text evidence="2">Belongs to the nematode transthyretin-like family.</text>
</comment>
<dbReference type="CTD" id="36373494"/>
<keyword evidence="3" id="KW-0964">Secreted</keyword>
<dbReference type="InterPro" id="IPR001534">
    <property type="entry name" value="Transthyretin-like"/>
</dbReference>
<evidence type="ECO:0000256" key="2">
    <source>
        <dbReference type="ARBA" id="ARBA00010112"/>
    </source>
</evidence>
<keyword evidence="4" id="KW-0732">Signal</keyword>
<dbReference type="WormBase" id="SRAE_0000025600">
    <property type="protein sequence ID" value="SRP10925"/>
    <property type="gene ID" value="WBGene00255996"/>
</dbReference>
<evidence type="ECO:0000313" key="6">
    <source>
        <dbReference type="Proteomes" id="UP000035682"/>
    </source>
</evidence>
<gene>
    <name evidence="5 7 8" type="ORF">SRAE_0000025600</name>
</gene>
<dbReference type="GO" id="GO:0009986">
    <property type="term" value="C:cell surface"/>
    <property type="evidence" value="ECO:0007669"/>
    <property type="project" value="InterPro"/>
</dbReference>
<dbReference type="Pfam" id="PF01060">
    <property type="entry name" value="TTR-52"/>
    <property type="match status" value="1"/>
</dbReference>
<reference evidence="5" key="1">
    <citation type="submission" date="2014-09" db="EMBL/GenBank/DDBJ databases">
        <authorList>
            <person name="Aslett A.Martin."/>
        </authorList>
    </citation>
    <scope>NUCLEOTIDE SEQUENCE</scope>
    <source>
        <strain evidence="5">ED321 Heterogonic</strain>
    </source>
</reference>
<protein>
    <submittedName>
        <fullName evidence="5 7">Transthyretin-like family-containing protein</fullName>
    </submittedName>
</protein>
<organism evidence="5">
    <name type="scientific">Strongyloides ratti</name>
    <name type="common">Parasitic roundworm</name>
    <dbReference type="NCBI Taxonomy" id="34506"/>
    <lineage>
        <taxon>Eukaryota</taxon>
        <taxon>Metazoa</taxon>
        <taxon>Ecdysozoa</taxon>
        <taxon>Nematoda</taxon>
        <taxon>Chromadorea</taxon>
        <taxon>Rhabditida</taxon>
        <taxon>Tylenchina</taxon>
        <taxon>Panagrolaimomorpha</taxon>
        <taxon>Strongyloidoidea</taxon>
        <taxon>Strongyloididae</taxon>
        <taxon>Strongyloides</taxon>
    </lineage>
</organism>
<dbReference type="Proteomes" id="UP000035682">
    <property type="component" value="Unplaced"/>
</dbReference>
<name>A0A090KUN1_STRRB</name>
<dbReference type="WBParaSite" id="SRAE_0000025600.1">
    <property type="protein sequence ID" value="SRAE_0000025600.1"/>
    <property type="gene ID" value="WBGene00255996"/>
</dbReference>
<proteinExistence type="inferred from homology"/>
<dbReference type="RefSeq" id="XP_024500335.1">
    <property type="nucleotide sequence ID" value="XM_024646121.1"/>
</dbReference>
<keyword evidence="6" id="KW-1185">Reference proteome</keyword>
<dbReference type="EMBL" id="LN609405">
    <property type="protein sequence ID" value="CEF61126.1"/>
    <property type="molecule type" value="Genomic_DNA"/>
</dbReference>
<reference evidence="6" key="2">
    <citation type="submission" date="2014-09" db="EMBL/GenBank/DDBJ databases">
        <authorList>
            <person name="Martin A.A."/>
        </authorList>
    </citation>
    <scope>NUCLEOTIDE SEQUENCE</scope>
    <source>
        <strain evidence="6">ED321</strain>
    </source>
</reference>
<evidence type="ECO:0000313" key="7">
    <source>
        <dbReference type="WBParaSite" id="SRAE_0000025600.1"/>
    </source>
</evidence>